<evidence type="ECO:0000256" key="1">
    <source>
        <dbReference type="SAM" id="MobiDB-lite"/>
    </source>
</evidence>
<gene>
    <name evidence="2" type="ORF">Tco_0989613</name>
</gene>
<reference evidence="2" key="2">
    <citation type="submission" date="2022-01" db="EMBL/GenBank/DDBJ databases">
        <authorList>
            <person name="Yamashiro T."/>
            <person name="Shiraishi A."/>
            <person name="Satake H."/>
            <person name="Nakayama K."/>
        </authorList>
    </citation>
    <scope>NUCLEOTIDE SEQUENCE</scope>
</reference>
<dbReference type="EMBL" id="BQNB010016682">
    <property type="protein sequence ID" value="GJT54559.1"/>
    <property type="molecule type" value="Genomic_DNA"/>
</dbReference>
<protein>
    <submittedName>
        <fullName evidence="2">Uncharacterized protein</fullName>
    </submittedName>
</protein>
<feature type="region of interest" description="Disordered" evidence="1">
    <location>
        <begin position="46"/>
        <end position="78"/>
    </location>
</feature>
<comment type="caution">
    <text evidence="2">The sequence shown here is derived from an EMBL/GenBank/DDBJ whole genome shotgun (WGS) entry which is preliminary data.</text>
</comment>
<feature type="compositionally biased region" description="Polar residues" evidence="1">
    <location>
        <begin position="1"/>
        <end position="17"/>
    </location>
</feature>
<proteinExistence type="predicted"/>
<sequence>MHKEVQQATSGPTSLGVTSEEGAHPQLSSVVSASLTKPVYSASTILHSESASGHEASTTSTTEANPEKTYPNDSISQQQGIVKRTKNFSLDHIFAGTDPYALVEKTKSASEGLETVLTQPATGKGASYVKKEITFVEKDASFGADEFLTSPDLSSSDDTKKEIKLQDLSKLVLNLDVDFIDLDSPEDDQPIIVEDEEEEEVHAEIDDAKKSQNYKLEQQKLKAKAKVAFLLAQPSFLKVEKHTELLVKSLSLELSKLLSSHDFSSSLLTELKELPSNATVSSLTTQVAELKTLLWELPAEFLSVPGQVSSVQAKIKTLDALPSLLSKSSPQPKRELIKKDKGKKAMSLKDAKEEGTESEYDDVNLTSSMIKSSKQKKLKQFDFITRKGEHIHLTAD</sequence>
<feature type="compositionally biased region" description="Polar residues" evidence="1">
    <location>
        <begin position="46"/>
        <end position="64"/>
    </location>
</feature>
<name>A0ABQ5EUC0_9ASTR</name>
<organism evidence="2 3">
    <name type="scientific">Tanacetum coccineum</name>
    <dbReference type="NCBI Taxonomy" id="301880"/>
    <lineage>
        <taxon>Eukaryota</taxon>
        <taxon>Viridiplantae</taxon>
        <taxon>Streptophyta</taxon>
        <taxon>Embryophyta</taxon>
        <taxon>Tracheophyta</taxon>
        <taxon>Spermatophyta</taxon>
        <taxon>Magnoliopsida</taxon>
        <taxon>eudicotyledons</taxon>
        <taxon>Gunneridae</taxon>
        <taxon>Pentapetalae</taxon>
        <taxon>asterids</taxon>
        <taxon>campanulids</taxon>
        <taxon>Asterales</taxon>
        <taxon>Asteraceae</taxon>
        <taxon>Asteroideae</taxon>
        <taxon>Anthemideae</taxon>
        <taxon>Anthemidinae</taxon>
        <taxon>Tanacetum</taxon>
    </lineage>
</organism>
<feature type="region of interest" description="Disordered" evidence="1">
    <location>
        <begin position="1"/>
        <end position="23"/>
    </location>
</feature>
<evidence type="ECO:0000313" key="2">
    <source>
        <dbReference type="EMBL" id="GJT54559.1"/>
    </source>
</evidence>
<accession>A0ABQ5EUC0</accession>
<dbReference type="Proteomes" id="UP001151760">
    <property type="component" value="Unassembled WGS sequence"/>
</dbReference>
<feature type="region of interest" description="Disordered" evidence="1">
    <location>
        <begin position="328"/>
        <end position="360"/>
    </location>
</feature>
<reference evidence="2" key="1">
    <citation type="journal article" date="2022" name="Int. J. Mol. Sci.">
        <title>Draft Genome of Tanacetum Coccineum: Genomic Comparison of Closely Related Tanacetum-Family Plants.</title>
        <authorList>
            <person name="Yamashiro T."/>
            <person name="Shiraishi A."/>
            <person name="Nakayama K."/>
            <person name="Satake H."/>
        </authorList>
    </citation>
    <scope>NUCLEOTIDE SEQUENCE</scope>
</reference>
<evidence type="ECO:0000313" key="3">
    <source>
        <dbReference type="Proteomes" id="UP001151760"/>
    </source>
</evidence>
<keyword evidence="3" id="KW-1185">Reference proteome</keyword>